<dbReference type="AlphaFoldDB" id="A0A0C9WBL1"/>
<dbReference type="Proteomes" id="UP000053820">
    <property type="component" value="Unassembled WGS sequence"/>
</dbReference>
<keyword evidence="1" id="KW-1133">Transmembrane helix</keyword>
<evidence type="ECO:0000313" key="3">
    <source>
        <dbReference type="Proteomes" id="UP000053820"/>
    </source>
</evidence>
<name>A0A0C9WBL1_9AGAM</name>
<dbReference type="SUPFAM" id="SSF48371">
    <property type="entry name" value="ARM repeat"/>
    <property type="match status" value="1"/>
</dbReference>
<dbReference type="EMBL" id="KN839867">
    <property type="protein sequence ID" value="KIJ60922.1"/>
    <property type="molecule type" value="Genomic_DNA"/>
</dbReference>
<evidence type="ECO:0000313" key="2">
    <source>
        <dbReference type="EMBL" id="KIJ60922.1"/>
    </source>
</evidence>
<evidence type="ECO:0000256" key="1">
    <source>
        <dbReference type="SAM" id="Phobius"/>
    </source>
</evidence>
<proteinExistence type="predicted"/>
<organism evidence="2 3">
    <name type="scientific">Hydnomerulius pinastri MD-312</name>
    <dbReference type="NCBI Taxonomy" id="994086"/>
    <lineage>
        <taxon>Eukaryota</taxon>
        <taxon>Fungi</taxon>
        <taxon>Dikarya</taxon>
        <taxon>Basidiomycota</taxon>
        <taxon>Agaricomycotina</taxon>
        <taxon>Agaricomycetes</taxon>
        <taxon>Agaricomycetidae</taxon>
        <taxon>Boletales</taxon>
        <taxon>Boletales incertae sedis</taxon>
        <taxon>Leucogyrophana</taxon>
    </lineage>
</organism>
<keyword evidence="1" id="KW-0812">Transmembrane</keyword>
<reference evidence="2 3" key="1">
    <citation type="submission" date="2014-04" db="EMBL/GenBank/DDBJ databases">
        <title>Evolutionary Origins and Diversification of the Mycorrhizal Mutualists.</title>
        <authorList>
            <consortium name="DOE Joint Genome Institute"/>
            <consortium name="Mycorrhizal Genomics Consortium"/>
            <person name="Kohler A."/>
            <person name="Kuo A."/>
            <person name="Nagy L.G."/>
            <person name="Floudas D."/>
            <person name="Copeland A."/>
            <person name="Barry K.W."/>
            <person name="Cichocki N."/>
            <person name="Veneault-Fourrey C."/>
            <person name="LaButti K."/>
            <person name="Lindquist E.A."/>
            <person name="Lipzen A."/>
            <person name="Lundell T."/>
            <person name="Morin E."/>
            <person name="Murat C."/>
            <person name="Riley R."/>
            <person name="Ohm R."/>
            <person name="Sun H."/>
            <person name="Tunlid A."/>
            <person name="Henrissat B."/>
            <person name="Grigoriev I.V."/>
            <person name="Hibbett D.S."/>
            <person name="Martin F."/>
        </authorList>
    </citation>
    <scope>NUCLEOTIDE SEQUENCE [LARGE SCALE GENOMIC DNA]</scope>
    <source>
        <strain evidence="2 3">MD-312</strain>
    </source>
</reference>
<dbReference type="InterPro" id="IPR016024">
    <property type="entry name" value="ARM-type_fold"/>
</dbReference>
<accession>A0A0C9WBL1</accession>
<keyword evidence="1" id="KW-0472">Membrane</keyword>
<dbReference type="InterPro" id="IPR011989">
    <property type="entry name" value="ARM-like"/>
</dbReference>
<feature type="transmembrane region" description="Helical" evidence="1">
    <location>
        <begin position="291"/>
        <end position="313"/>
    </location>
</feature>
<gene>
    <name evidence="2" type="ORF">HYDPIDRAFT_116609</name>
</gene>
<sequence>MSQSSSFKESDVAMQRLKDLAATDPLRAKIIHAGGLSAILRQLRHKHLGLYAAQVLSDLLDHEDVRQAVCKKKLGSSLVKIFQKWLAQGYVDEDVGISVFKKLMEHNFLRALVIEGGLTGVFSTLLLGKDDEISRRCLSYIAVVSNHPDLLNALSDRQIIKHVLQTVIGLEGTQHKNSAEALKSLANNSDLLIEIMQEREVLLTALLDNDPRRVLGACNTLLALSNHTVVCTMVRNSDSYRKLASNAQRARIDDTDERTRAHEAIEHMLYKMGPRGRFTSLLTSGFQNGAYMTHLIIQMISLFFGFWIPMYSINSDTDKRRSRSS</sequence>
<dbReference type="HOGENOM" id="CLU_855457_0_0_1"/>
<dbReference type="Gene3D" id="1.25.10.10">
    <property type="entry name" value="Leucine-rich Repeat Variant"/>
    <property type="match status" value="1"/>
</dbReference>
<protein>
    <submittedName>
        <fullName evidence="2">Uncharacterized protein</fullName>
    </submittedName>
</protein>
<keyword evidence="3" id="KW-1185">Reference proteome</keyword>